<sequence>MSNKAKKGDEESVRPATCAVATRWGKLQTLSADTVIGPSLGRYGEWAQQEIGLCSALLQKGDGVVLAGANIGVQTIAYAQAVGPEGSVLAFEPQPEIYELLRLNVADNTPDNVTLHKVGLGNAEGVAYLEPLDYNASNNFGAIALSHSSFSASDREVNIKPLDAYAIASCRLLVVDCEGMEMDILRGAEATIARHTPCIYVESNTLEQAKRISSLLDTWNYQCFFHSPRYWTPDNHNRRGATADMEFAREFAVIGVPDTATKTQDIIHEFKDVVAIHGLDDIARIMFSGQSERVKLYWSGESDAMSETNSQTWAYPLCAVQKRVRAEINGVLGPTLRIDPCTQPTFFSLRSLRVRFYDGKGRAETVLQLPNEEAITQHASFSGVTYAPTLFGDLFCATSPEAHIAIPMPESCGMDSGQWVVEFDIRWLLSAVTAEAGGQLRMSDQEHNILEQYGKIVEEFNENRQHVEDMLSAQRELCSTINHIGLSSQEFGERVSALDHALSEKIRGIREDVQGSDTAVLAALDGVSKRQATFEDRMLKANADLTGLVAHLLQSRKPSLMSRLKRWGDSFLASSWAVGVRHWRLRRDTALVKDSGLFDPDYYLRNNPDVERDGMDPLLHFMQHGYKELRRPCESFDPRFYVSMYPDVESKGINPLLHYLLWGRAESRLPRPQSLSTGETGSCESPLQGTPEPEVQVDGVESVLSRLSERLRGNDFVVVTSHDNYTVSVGGVQAHMLHEQNAFTNKGVAYLHMYPLSPLASVSSPGQEVPVGVNLNGKPMGTMSTQDFSSLGLGLKAIQGANCRGVIIQHLLGWDLDAVEVLSTMLKTTVIFWLHDFFTVCPQYTLLRNERVYCDIPHPDSNSCLICLFGELRRRELPRFRTFFQHLSPVFLTPSEASKELWCSEYPEYREQVTITPHVVLHDIPDTESNRHTVAKSRFRPNIAYVGYPMPKKGWLAWRNFIDRHADISSRYNCFHLGNGKSDGRERFAEVNVTHADPEAMVRALREHDIDMVILWSTWPETFSYVMYEAVSAGCFILTHKQSGNIARAVERWGWGKVFDSEEALFAFLADEETMLAHLDSFRREHSAAKRMEFTIRTPELLLSDQREKDDEARSES</sequence>
<protein>
    <recommendedName>
        <fullName evidence="2">Methyltransferase FkbM domain-containing protein</fullName>
    </recommendedName>
</protein>
<gene>
    <name evidence="3" type="ORF">PSDVSF_12240</name>
</gene>
<feature type="domain" description="Methyltransferase FkbM" evidence="2">
    <location>
        <begin position="67"/>
        <end position="221"/>
    </location>
</feature>
<reference evidence="3" key="1">
    <citation type="journal article" date="2022" name="Arch. Microbiol.">
        <title>Pseudodesulfovibrio sediminis sp. nov., a mesophilic and neutrophilic sulfate-reducing bacterium isolated from sediment of a brackish lake.</title>
        <authorList>
            <person name="Takahashi A."/>
            <person name="Kojima H."/>
            <person name="Watanabe M."/>
            <person name="Fukui M."/>
        </authorList>
    </citation>
    <scope>NUCLEOTIDE SEQUENCE</scope>
    <source>
        <strain evidence="3">SF6</strain>
    </source>
</reference>
<evidence type="ECO:0000259" key="2">
    <source>
        <dbReference type="Pfam" id="PF05050"/>
    </source>
</evidence>
<evidence type="ECO:0000313" key="4">
    <source>
        <dbReference type="Proteomes" id="UP001053296"/>
    </source>
</evidence>
<dbReference type="InterPro" id="IPR006342">
    <property type="entry name" value="FkbM_mtfrase"/>
</dbReference>
<dbReference type="InterPro" id="IPR029063">
    <property type="entry name" value="SAM-dependent_MTases_sf"/>
</dbReference>
<dbReference type="PANTHER" id="PTHR34203">
    <property type="entry name" value="METHYLTRANSFERASE, FKBM FAMILY PROTEIN"/>
    <property type="match status" value="1"/>
</dbReference>
<dbReference type="InterPro" id="IPR052514">
    <property type="entry name" value="SAM-dependent_MTase"/>
</dbReference>
<proteinExistence type="predicted"/>
<evidence type="ECO:0000313" key="3">
    <source>
        <dbReference type="EMBL" id="BCS87982.1"/>
    </source>
</evidence>
<accession>A0ABM7P530</accession>
<dbReference type="NCBIfam" id="TIGR01444">
    <property type="entry name" value="fkbM_fam"/>
    <property type="match status" value="1"/>
</dbReference>
<dbReference type="PANTHER" id="PTHR34203:SF15">
    <property type="entry name" value="SLL1173 PROTEIN"/>
    <property type="match status" value="1"/>
</dbReference>
<dbReference type="Proteomes" id="UP001053296">
    <property type="component" value="Chromosome"/>
</dbReference>
<dbReference type="SUPFAM" id="SSF53335">
    <property type="entry name" value="S-adenosyl-L-methionine-dependent methyltransferases"/>
    <property type="match status" value="1"/>
</dbReference>
<keyword evidence="4" id="KW-1185">Reference proteome</keyword>
<organism evidence="3 4">
    <name type="scientific">Pseudodesulfovibrio sediminis</name>
    <dbReference type="NCBI Taxonomy" id="2810563"/>
    <lineage>
        <taxon>Bacteria</taxon>
        <taxon>Pseudomonadati</taxon>
        <taxon>Thermodesulfobacteriota</taxon>
        <taxon>Desulfovibrionia</taxon>
        <taxon>Desulfovibrionales</taxon>
        <taxon>Desulfovibrionaceae</taxon>
    </lineage>
</organism>
<feature type="region of interest" description="Disordered" evidence="1">
    <location>
        <begin position="671"/>
        <end position="694"/>
    </location>
</feature>
<feature type="compositionally biased region" description="Polar residues" evidence="1">
    <location>
        <begin position="673"/>
        <end position="688"/>
    </location>
</feature>
<dbReference type="Gene3D" id="3.40.50.150">
    <property type="entry name" value="Vaccinia Virus protein VP39"/>
    <property type="match status" value="1"/>
</dbReference>
<dbReference type="SUPFAM" id="SSF53756">
    <property type="entry name" value="UDP-Glycosyltransferase/glycogen phosphorylase"/>
    <property type="match status" value="1"/>
</dbReference>
<dbReference type="EMBL" id="AP024485">
    <property type="protein sequence ID" value="BCS87982.1"/>
    <property type="molecule type" value="Genomic_DNA"/>
</dbReference>
<name>A0ABM7P530_9BACT</name>
<evidence type="ECO:0000256" key="1">
    <source>
        <dbReference type="SAM" id="MobiDB-lite"/>
    </source>
</evidence>
<dbReference type="Pfam" id="PF05050">
    <property type="entry name" value="Methyltransf_21"/>
    <property type="match status" value="1"/>
</dbReference>